<keyword evidence="2" id="KW-1185">Reference proteome</keyword>
<dbReference type="EMBL" id="AMZN01000032">
    <property type="protein sequence ID" value="ELR71869.1"/>
    <property type="molecule type" value="Genomic_DNA"/>
</dbReference>
<dbReference type="Proteomes" id="UP000011135">
    <property type="component" value="Unassembled WGS sequence"/>
</dbReference>
<reference evidence="1 2" key="1">
    <citation type="submission" date="2012-12" db="EMBL/GenBank/DDBJ databases">
        <title>Genome assembly of Fulvivirga imtechensis AK7.</title>
        <authorList>
            <person name="Nupur N."/>
            <person name="Khatri I."/>
            <person name="Kumar R."/>
            <person name="Subramanian S."/>
            <person name="Pinnaka A."/>
        </authorList>
    </citation>
    <scope>NUCLEOTIDE SEQUENCE [LARGE SCALE GENOMIC DNA]</scope>
    <source>
        <strain evidence="1 2">AK7</strain>
    </source>
</reference>
<evidence type="ECO:0000313" key="1">
    <source>
        <dbReference type="EMBL" id="ELR71869.1"/>
    </source>
</evidence>
<comment type="caution">
    <text evidence="1">The sequence shown here is derived from an EMBL/GenBank/DDBJ whole genome shotgun (WGS) entry which is preliminary data.</text>
</comment>
<accession>L8JW77</accession>
<organism evidence="1 2">
    <name type="scientific">Fulvivirga imtechensis AK7</name>
    <dbReference type="NCBI Taxonomy" id="1237149"/>
    <lineage>
        <taxon>Bacteria</taxon>
        <taxon>Pseudomonadati</taxon>
        <taxon>Bacteroidota</taxon>
        <taxon>Cytophagia</taxon>
        <taxon>Cytophagales</taxon>
        <taxon>Fulvivirgaceae</taxon>
        <taxon>Fulvivirga</taxon>
    </lineage>
</organism>
<gene>
    <name evidence="1" type="ORF">C900_02244</name>
</gene>
<protein>
    <submittedName>
        <fullName evidence="1">Uncharacterized protein</fullName>
    </submittedName>
</protein>
<name>L8JW77_9BACT</name>
<evidence type="ECO:0000313" key="2">
    <source>
        <dbReference type="Proteomes" id="UP000011135"/>
    </source>
</evidence>
<proteinExistence type="predicted"/>
<dbReference type="RefSeq" id="WP_009579632.1">
    <property type="nucleotide sequence ID" value="NZ_AMZN01000032.1"/>
</dbReference>
<dbReference type="AlphaFoldDB" id="L8JW77"/>
<sequence length="66" mass="7375">MNKINKLELTQLNREELAGLMGGNDGYDLGHMIGYVITDAWVNGNNLIYNAIGDQDWFIDAVDAIF</sequence>